<dbReference type="KEGG" id="apel:CA267_009820"/>
<reference evidence="1 2" key="2">
    <citation type="submission" date="2020-04" db="EMBL/GenBank/DDBJ databases">
        <title>Complete genome sequence of Alteromonas pelagimontana 5.12T.</title>
        <authorList>
            <person name="Sinha R.K."/>
            <person name="Krishnan K.P."/>
            <person name="Kurian J.P."/>
        </authorList>
    </citation>
    <scope>NUCLEOTIDE SEQUENCE [LARGE SCALE GENOMIC DNA]</scope>
    <source>
        <strain evidence="1 2">5.12</strain>
    </source>
</reference>
<dbReference type="AlphaFoldDB" id="A0A6M4MD47"/>
<organism evidence="1 2">
    <name type="scientific">Alteromonas pelagimontana</name>
    <dbReference type="NCBI Taxonomy" id="1858656"/>
    <lineage>
        <taxon>Bacteria</taxon>
        <taxon>Pseudomonadati</taxon>
        <taxon>Pseudomonadota</taxon>
        <taxon>Gammaproteobacteria</taxon>
        <taxon>Alteromonadales</taxon>
        <taxon>Alteromonadaceae</taxon>
        <taxon>Alteromonas/Salinimonas group</taxon>
        <taxon>Alteromonas</taxon>
    </lineage>
</organism>
<reference evidence="2" key="1">
    <citation type="submission" date="2014-12" db="EMBL/GenBank/DDBJ databases">
        <title>Complete genome sequence of a multi-drug resistant Klebsiella pneumoniae.</title>
        <authorList>
            <person name="Hua X."/>
            <person name="Chen Q."/>
            <person name="Li X."/>
            <person name="Feng Y."/>
            <person name="Ruan Z."/>
            <person name="Yu Y."/>
        </authorList>
    </citation>
    <scope>NUCLEOTIDE SEQUENCE [LARGE SCALE GENOMIC DNA]</scope>
    <source>
        <strain evidence="2">5.12</strain>
    </source>
</reference>
<protein>
    <submittedName>
        <fullName evidence="1">Uncharacterized protein</fullName>
    </submittedName>
</protein>
<dbReference type="EMBL" id="CP052766">
    <property type="protein sequence ID" value="QJR81053.1"/>
    <property type="molecule type" value="Genomic_DNA"/>
</dbReference>
<evidence type="ECO:0000313" key="2">
    <source>
        <dbReference type="Proteomes" id="UP000219285"/>
    </source>
</evidence>
<sequence length="123" mass="14641">MFHSTAPLSVLISKRLHRRWLRGFIKYFCNNHCEIDDPKIVFHVTALFVILSDTHDTSELQKSIIWHDRDYRHDALNKFYVGDEKQVLAVEKLVEQLKRQHAKPLVKVEYSYYLSADELELLK</sequence>
<proteinExistence type="predicted"/>
<name>A0A6M4MD47_9ALTE</name>
<keyword evidence="2" id="KW-1185">Reference proteome</keyword>
<evidence type="ECO:0000313" key="1">
    <source>
        <dbReference type="EMBL" id="QJR81053.1"/>
    </source>
</evidence>
<gene>
    <name evidence="1" type="ORF">CA267_009820</name>
</gene>
<accession>A0A6M4MD47</accession>
<dbReference type="RefSeq" id="WP_075607652.1">
    <property type="nucleotide sequence ID" value="NZ_CP052766.1"/>
</dbReference>
<dbReference type="Proteomes" id="UP000219285">
    <property type="component" value="Chromosome"/>
</dbReference>